<dbReference type="InterPro" id="IPR038766">
    <property type="entry name" value="Membrane_comp_ABC_pdt"/>
</dbReference>
<evidence type="ECO:0000256" key="7">
    <source>
        <dbReference type="SAM" id="Phobius"/>
    </source>
</evidence>
<dbReference type="PATRIC" id="fig|1158607.3.peg.4942"/>
<evidence type="ECO:0000256" key="4">
    <source>
        <dbReference type="ARBA" id="ARBA00022989"/>
    </source>
</evidence>
<feature type="domain" description="ABC3 transporter permease C-terminal" evidence="8">
    <location>
        <begin position="358"/>
        <end position="474"/>
    </location>
</feature>
<evidence type="ECO:0000256" key="3">
    <source>
        <dbReference type="ARBA" id="ARBA00022692"/>
    </source>
</evidence>
<feature type="transmembrane region" description="Helical" evidence="7">
    <location>
        <begin position="525"/>
        <end position="545"/>
    </location>
</feature>
<evidence type="ECO:0000256" key="6">
    <source>
        <dbReference type="SAM" id="Coils"/>
    </source>
</evidence>
<evidence type="ECO:0000256" key="2">
    <source>
        <dbReference type="ARBA" id="ARBA00022475"/>
    </source>
</evidence>
<dbReference type="PANTHER" id="PTHR30287">
    <property type="entry name" value="MEMBRANE COMPONENT OF PREDICTED ABC SUPERFAMILY METABOLITE UPTAKE TRANSPORTER"/>
    <property type="match status" value="1"/>
</dbReference>
<dbReference type="RefSeq" id="WP_010759885.1">
    <property type="nucleotide sequence ID" value="NZ_ASWD01000003.1"/>
</dbReference>
<dbReference type="STRING" id="160454.RV10_GL003503"/>
<protein>
    <submittedName>
        <fullName evidence="9">Efflux ABC transporter permease</fullName>
    </submittedName>
</protein>
<comment type="subcellular location">
    <subcellularLocation>
        <location evidence="1">Cell membrane</location>
        <topology evidence="1">Multi-pass membrane protein</topology>
    </subcellularLocation>
</comment>
<dbReference type="OrthoDB" id="5137249at2"/>
<dbReference type="Pfam" id="PF02687">
    <property type="entry name" value="FtsX"/>
    <property type="match status" value="2"/>
</dbReference>
<name>R2S123_9ENTE</name>
<feature type="transmembrane region" description="Helical" evidence="7">
    <location>
        <begin position="846"/>
        <end position="870"/>
    </location>
</feature>
<feature type="transmembrane region" description="Helical" evidence="7">
    <location>
        <begin position="404"/>
        <end position="432"/>
    </location>
</feature>
<feature type="transmembrane region" description="Helical" evidence="7">
    <location>
        <begin position="812"/>
        <end position="834"/>
    </location>
</feature>
<feature type="transmembrane region" description="Helical" evidence="7">
    <location>
        <begin position="452"/>
        <end position="472"/>
    </location>
</feature>
<dbReference type="GO" id="GO:0005886">
    <property type="term" value="C:plasma membrane"/>
    <property type="evidence" value="ECO:0007669"/>
    <property type="project" value="UniProtKB-SubCell"/>
</dbReference>
<dbReference type="eggNOG" id="COG0577">
    <property type="taxonomic scope" value="Bacteria"/>
</dbReference>
<evidence type="ECO:0000259" key="8">
    <source>
        <dbReference type="Pfam" id="PF02687"/>
    </source>
</evidence>
<accession>R2S123</accession>
<keyword evidence="3 7" id="KW-0812">Transmembrane</keyword>
<evidence type="ECO:0000313" key="9">
    <source>
        <dbReference type="EMBL" id="EOH86516.1"/>
    </source>
</evidence>
<evidence type="ECO:0000313" key="10">
    <source>
        <dbReference type="Proteomes" id="UP000013782"/>
    </source>
</evidence>
<dbReference type="PANTHER" id="PTHR30287:SF1">
    <property type="entry name" value="INNER MEMBRANE PROTEIN"/>
    <property type="match status" value="1"/>
</dbReference>
<sequence length="888" mass="99725">MKNKTYLKASLREIAYSKGRFIAIILIILLGTMLFVGIKAAGPILNSSASRYVDRHELSDLQIVSTGGLTEEDLTQAKKLEGAKVELGYQFFYANPDKNEVVQVFSYDPQQKQNQLVVTEGRLPEKNNEIVLDTKAKDDGYQLNDTYKIDDKDQLKTNSYKIVGFANSPIFIGTSERGLSNVGNGQVSYFAYVPKAQFKADVYGIFYLTFKNTQGLETYGSEYEDIMEDNRKDLEKLFVERPQERLTEIRSDAQAEIDPEKTKVSDGLAELDQAQAQLDQQQAFAAQLPAEQRAQLSAAQIQLTENRQQLTEAQSKIEEQEQTLADLKEPSYSFHLRSDNPGFQEYGDLSERIAAIANVFPVFFFFIAALITFTTMTRMVEENRREIGTLKALGYSKFEISKKYFIYALSAAALGILLGSVTGTEALPRIIFALSSERYNFDQVHVYYLPRPIIQAAIAFVIASLGSALLVLMKDLREKPAQLLQPKAPKPGKRIFLEYIKPLWSRLSFNQKVSYRNLLRYKSRMVMAIIGISGCAGLMVAGVGLKDSLSSVTAKQFGPIIDYQGIVTLSDDADNPADRQTVETVFDQDGQVTASLPSFNEAVEMRQSGQGTQQLTMMVPQDNKKFADYVHLTNLEGQRVQLDDQGAAITEKLAELFDLSEGDSVTIYDSQQQPIQLKISHIVENYLGSFLYLSREYYQQVTKERYQPNAYFLQTGKMTEAQENQLSEDLLASGHVVNTSFVSQQIQAQEDSMANLDAIVLIFVVLSGLLAFVVLYNLTNINVSERIRELSTIKVLGFFDKEVTMYIFRENVIFTLLGIVVGYGVGYVLTAFILRQASMENVIFPLVIHWTAYVISGGLTIVFTLIVMAVTHRKLKHINMIDALKSNE</sequence>
<evidence type="ECO:0000256" key="1">
    <source>
        <dbReference type="ARBA" id="ARBA00004651"/>
    </source>
</evidence>
<organism evidence="9 10">
    <name type="scientific">Enterococcus pallens ATCC BAA-351</name>
    <dbReference type="NCBI Taxonomy" id="1158607"/>
    <lineage>
        <taxon>Bacteria</taxon>
        <taxon>Bacillati</taxon>
        <taxon>Bacillota</taxon>
        <taxon>Bacilli</taxon>
        <taxon>Lactobacillales</taxon>
        <taxon>Enterococcaceae</taxon>
        <taxon>Enterococcus</taxon>
    </lineage>
</organism>
<keyword evidence="10" id="KW-1185">Reference proteome</keyword>
<keyword evidence="2" id="KW-1003">Cell membrane</keyword>
<dbReference type="InterPro" id="IPR003838">
    <property type="entry name" value="ABC3_permease_C"/>
</dbReference>
<gene>
    <name evidence="9" type="ORF">UAU_04956</name>
</gene>
<feature type="transmembrane region" description="Helical" evidence="7">
    <location>
        <begin position="21"/>
        <end position="42"/>
    </location>
</feature>
<dbReference type="HOGENOM" id="CLU_005531_0_1_9"/>
<proteinExistence type="predicted"/>
<feature type="transmembrane region" description="Helical" evidence="7">
    <location>
        <begin position="353"/>
        <end position="375"/>
    </location>
</feature>
<keyword evidence="5 7" id="KW-0472">Membrane</keyword>
<dbReference type="AlphaFoldDB" id="R2S123"/>
<feature type="coiled-coil region" evidence="6">
    <location>
        <begin position="296"/>
        <end position="330"/>
    </location>
</feature>
<dbReference type="EMBL" id="AJAQ01000050">
    <property type="protein sequence ID" value="EOH86516.1"/>
    <property type="molecule type" value="Genomic_DNA"/>
</dbReference>
<feature type="domain" description="ABC3 transporter permease C-terminal" evidence="8">
    <location>
        <begin position="762"/>
        <end position="879"/>
    </location>
</feature>
<comment type="caution">
    <text evidence="9">The sequence shown here is derived from an EMBL/GenBank/DDBJ whole genome shotgun (WGS) entry which is preliminary data.</text>
</comment>
<keyword evidence="6" id="KW-0175">Coiled coil</keyword>
<dbReference type="Proteomes" id="UP000013782">
    <property type="component" value="Unassembled WGS sequence"/>
</dbReference>
<reference evidence="9 10" key="1">
    <citation type="submission" date="2013-02" db="EMBL/GenBank/DDBJ databases">
        <title>The Genome Sequence of Enterococcus pallens BAA-351.</title>
        <authorList>
            <consortium name="The Broad Institute Genome Sequencing Platform"/>
            <consortium name="The Broad Institute Genome Sequencing Center for Infectious Disease"/>
            <person name="Earl A.M."/>
            <person name="Gilmore M.S."/>
            <person name="Lebreton F."/>
            <person name="Walker B."/>
            <person name="Young S.K."/>
            <person name="Zeng Q."/>
            <person name="Gargeya S."/>
            <person name="Fitzgerald M."/>
            <person name="Haas B."/>
            <person name="Abouelleil A."/>
            <person name="Alvarado L."/>
            <person name="Arachchi H.M."/>
            <person name="Berlin A.M."/>
            <person name="Chapman S.B."/>
            <person name="Dewar J."/>
            <person name="Goldberg J."/>
            <person name="Griggs A."/>
            <person name="Gujja S."/>
            <person name="Hansen M."/>
            <person name="Howarth C."/>
            <person name="Imamovic A."/>
            <person name="Larimer J."/>
            <person name="McCowan C."/>
            <person name="Murphy C."/>
            <person name="Neiman D."/>
            <person name="Pearson M."/>
            <person name="Priest M."/>
            <person name="Roberts A."/>
            <person name="Saif S."/>
            <person name="Shea T."/>
            <person name="Sisk P."/>
            <person name="Sykes S."/>
            <person name="Wortman J."/>
            <person name="Nusbaum C."/>
            <person name="Birren B."/>
        </authorList>
    </citation>
    <scope>NUCLEOTIDE SEQUENCE [LARGE SCALE GENOMIC DNA]</scope>
    <source>
        <strain evidence="9 10">ATCC BAA-351</strain>
    </source>
</reference>
<feature type="transmembrane region" description="Helical" evidence="7">
    <location>
        <begin position="758"/>
        <end position="778"/>
    </location>
</feature>
<evidence type="ECO:0000256" key="5">
    <source>
        <dbReference type="ARBA" id="ARBA00023136"/>
    </source>
</evidence>
<keyword evidence="4 7" id="KW-1133">Transmembrane helix</keyword>